<sequence>MAPSVSISILVIALVLCNFMHDTTMVIAAGSVATSEPSSALEQERKALRDSRWWNKYSDFIVNHCRWPGITCNVGGSIKGTDMATVYVRYKSYEISKFNFSSFPNLVGLNLLAIAFGGASHMR</sequence>
<dbReference type="InParanoid" id="A0A7N2KZD6"/>
<keyword evidence="3" id="KW-1185">Reference proteome</keyword>
<proteinExistence type="predicted"/>
<evidence type="ECO:0000313" key="3">
    <source>
        <dbReference type="Proteomes" id="UP000594261"/>
    </source>
</evidence>
<name>A0A7N2KZD6_QUELO</name>
<protein>
    <recommendedName>
        <fullName evidence="4">Leucine-rich repeat-containing N-terminal plant-type domain-containing protein</fullName>
    </recommendedName>
</protein>
<dbReference type="EnsemblPlants" id="QL02p080664:mrna">
    <property type="protein sequence ID" value="QL02p080664:mrna:CDS:1"/>
    <property type="gene ID" value="QL02p080664"/>
</dbReference>
<reference evidence="3" key="1">
    <citation type="journal article" date="2016" name="G3 (Bethesda)">
        <title>First Draft Assembly and Annotation of the Genome of a California Endemic Oak Quercus lobata Nee (Fagaceae).</title>
        <authorList>
            <person name="Sork V.L."/>
            <person name="Fitz-Gibbon S.T."/>
            <person name="Puiu D."/>
            <person name="Crepeau M."/>
            <person name="Gugger P.F."/>
            <person name="Sherman R."/>
            <person name="Stevens K."/>
            <person name="Langley C.H."/>
            <person name="Pellegrini M."/>
            <person name="Salzberg S.L."/>
        </authorList>
    </citation>
    <scope>NUCLEOTIDE SEQUENCE [LARGE SCALE GENOMIC DNA]</scope>
    <source>
        <strain evidence="3">cv. SW786</strain>
    </source>
</reference>
<dbReference type="Gramene" id="QL02p080664:mrna">
    <property type="protein sequence ID" value="QL02p080664:mrna:CDS:1"/>
    <property type="gene ID" value="QL02p080664"/>
</dbReference>
<feature type="signal peptide" evidence="1">
    <location>
        <begin position="1"/>
        <end position="17"/>
    </location>
</feature>
<accession>A0A7N2KZD6</accession>
<feature type="chain" id="PRO_5029522436" description="Leucine-rich repeat-containing N-terminal plant-type domain-containing protein" evidence="1">
    <location>
        <begin position="18"/>
        <end position="123"/>
    </location>
</feature>
<dbReference type="Proteomes" id="UP000594261">
    <property type="component" value="Chromosome 2"/>
</dbReference>
<reference evidence="2" key="2">
    <citation type="submission" date="2021-01" db="UniProtKB">
        <authorList>
            <consortium name="EnsemblPlants"/>
        </authorList>
    </citation>
    <scope>IDENTIFICATION</scope>
</reference>
<organism evidence="2 3">
    <name type="scientific">Quercus lobata</name>
    <name type="common">Valley oak</name>
    <dbReference type="NCBI Taxonomy" id="97700"/>
    <lineage>
        <taxon>Eukaryota</taxon>
        <taxon>Viridiplantae</taxon>
        <taxon>Streptophyta</taxon>
        <taxon>Embryophyta</taxon>
        <taxon>Tracheophyta</taxon>
        <taxon>Spermatophyta</taxon>
        <taxon>Magnoliopsida</taxon>
        <taxon>eudicotyledons</taxon>
        <taxon>Gunneridae</taxon>
        <taxon>Pentapetalae</taxon>
        <taxon>rosids</taxon>
        <taxon>fabids</taxon>
        <taxon>Fagales</taxon>
        <taxon>Fagaceae</taxon>
        <taxon>Quercus</taxon>
    </lineage>
</organism>
<evidence type="ECO:0000313" key="2">
    <source>
        <dbReference type="EnsemblPlants" id="QL02p080664:mrna:CDS:1"/>
    </source>
</evidence>
<keyword evidence="1" id="KW-0732">Signal</keyword>
<dbReference type="AlphaFoldDB" id="A0A7N2KZD6"/>
<evidence type="ECO:0008006" key="4">
    <source>
        <dbReference type="Google" id="ProtNLM"/>
    </source>
</evidence>
<evidence type="ECO:0000256" key="1">
    <source>
        <dbReference type="SAM" id="SignalP"/>
    </source>
</evidence>